<dbReference type="RefSeq" id="WP_091084606.1">
    <property type="nucleotide sequence ID" value="NZ_FMHT01000003.1"/>
</dbReference>
<dbReference type="Proteomes" id="UP000199699">
    <property type="component" value="Unassembled WGS sequence"/>
</dbReference>
<dbReference type="EMBL" id="FMHT01000003">
    <property type="protein sequence ID" value="SCL29403.1"/>
    <property type="molecule type" value="Genomic_DNA"/>
</dbReference>
<dbReference type="Pfam" id="PF05331">
    <property type="entry name" value="DUF742"/>
    <property type="match status" value="1"/>
</dbReference>
<name>A0A1C6SIZ9_9ACTN</name>
<dbReference type="PANTHER" id="PTHR36221:SF1">
    <property type="entry name" value="DUF742 DOMAIN-CONTAINING PROTEIN"/>
    <property type="match status" value="1"/>
</dbReference>
<organism evidence="1 2">
    <name type="scientific">Micromonospora nigra</name>
    <dbReference type="NCBI Taxonomy" id="145857"/>
    <lineage>
        <taxon>Bacteria</taxon>
        <taxon>Bacillati</taxon>
        <taxon>Actinomycetota</taxon>
        <taxon>Actinomycetes</taxon>
        <taxon>Micromonosporales</taxon>
        <taxon>Micromonosporaceae</taxon>
        <taxon>Micromonospora</taxon>
    </lineage>
</organism>
<accession>A0A1C6SIZ9</accession>
<dbReference type="STRING" id="145857.GA0070616_3878"/>
<dbReference type="PANTHER" id="PTHR36221">
    <property type="entry name" value="DUF742 DOMAIN-CONTAINING PROTEIN"/>
    <property type="match status" value="1"/>
</dbReference>
<sequence length="119" mass="12557">MTSSHDEPGPVVRPYAVTGGRARPVTGTFDLIALVASAGGRAVPAHGLAPEHLAILDLCRSVMSVAEVSAHLDLPVGTVRVLLGDLLVRKLVDVWPPTPRMANTEDRTLEAVLHGLRAL</sequence>
<evidence type="ECO:0000313" key="1">
    <source>
        <dbReference type="EMBL" id="SCL29403.1"/>
    </source>
</evidence>
<reference evidence="1 2" key="1">
    <citation type="submission" date="2016-06" db="EMBL/GenBank/DDBJ databases">
        <authorList>
            <person name="Kjaerup R.B."/>
            <person name="Dalgaard T.S."/>
            <person name="Juul-Madsen H.R."/>
        </authorList>
    </citation>
    <scope>NUCLEOTIDE SEQUENCE [LARGE SCALE GENOMIC DNA]</scope>
    <source>
        <strain evidence="1 2">DSM 43818</strain>
    </source>
</reference>
<keyword evidence="2" id="KW-1185">Reference proteome</keyword>
<dbReference type="AlphaFoldDB" id="A0A1C6SIZ9"/>
<evidence type="ECO:0000313" key="2">
    <source>
        <dbReference type="Proteomes" id="UP000199699"/>
    </source>
</evidence>
<dbReference type="OrthoDB" id="3217123at2"/>
<dbReference type="InterPro" id="IPR007995">
    <property type="entry name" value="DUF742"/>
</dbReference>
<gene>
    <name evidence="1" type="ORF">GA0070616_3878</name>
</gene>
<proteinExistence type="predicted"/>
<protein>
    <recommendedName>
        <fullName evidence="3">DUF742 domain-containing protein</fullName>
    </recommendedName>
</protein>
<evidence type="ECO:0008006" key="3">
    <source>
        <dbReference type="Google" id="ProtNLM"/>
    </source>
</evidence>